<proteinExistence type="predicted"/>
<comment type="subcellular location">
    <subcellularLocation>
        <location evidence="1">Cell membrane</location>
        <topology evidence="1">Multi-pass membrane protein</topology>
    </subcellularLocation>
</comment>
<evidence type="ECO:0000256" key="4">
    <source>
        <dbReference type="ARBA" id="ARBA00022840"/>
    </source>
</evidence>
<evidence type="ECO:0000313" key="11">
    <source>
        <dbReference type="Proteomes" id="UP001318682"/>
    </source>
</evidence>
<dbReference type="GO" id="GO:0005524">
    <property type="term" value="F:ATP binding"/>
    <property type="evidence" value="ECO:0007669"/>
    <property type="project" value="UniProtKB-KW"/>
</dbReference>
<evidence type="ECO:0000256" key="7">
    <source>
        <dbReference type="SAM" id="Phobius"/>
    </source>
</evidence>
<evidence type="ECO:0000256" key="1">
    <source>
        <dbReference type="ARBA" id="ARBA00004651"/>
    </source>
</evidence>
<feature type="transmembrane region" description="Helical" evidence="7">
    <location>
        <begin position="193"/>
        <end position="215"/>
    </location>
</feature>
<gene>
    <name evidence="10" type="primary">btuD_9</name>
    <name evidence="10" type="ORF">ROLI_044800</name>
</gene>
<dbReference type="InterPro" id="IPR036640">
    <property type="entry name" value="ABC1_TM_sf"/>
</dbReference>
<name>A0ABZ2BZH1_9RHOB</name>
<feature type="transmembrane region" description="Helical" evidence="7">
    <location>
        <begin position="329"/>
        <end position="353"/>
    </location>
</feature>
<reference evidence="10 11" key="1">
    <citation type="submission" date="2015-07" db="EMBL/GenBank/DDBJ databases">
        <authorList>
            <person name="Voget S."/>
            <person name="Dogs M."/>
            <person name="Brinkhoff T.H."/>
            <person name="Daniel R."/>
        </authorList>
    </citation>
    <scope>NUCLEOTIDE SEQUENCE [LARGE SCALE GENOMIC DNA]</scope>
    <source>
        <strain evidence="10 11">B14</strain>
    </source>
</reference>
<evidence type="ECO:0000256" key="3">
    <source>
        <dbReference type="ARBA" id="ARBA00022741"/>
    </source>
</evidence>
<feature type="transmembrane region" description="Helical" evidence="7">
    <location>
        <begin position="227"/>
        <end position="245"/>
    </location>
</feature>
<evidence type="ECO:0000256" key="6">
    <source>
        <dbReference type="ARBA" id="ARBA00023136"/>
    </source>
</evidence>
<dbReference type="SMART" id="SM00382">
    <property type="entry name" value="AAA"/>
    <property type="match status" value="1"/>
</dbReference>
<dbReference type="Proteomes" id="UP001318682">
    <property type="component" value="Chromosome"/>
</dbReference>
<dbReference type="Gene3D" id="1.20.1560.10">
    <property type="entry name" value="ABC transporter type 1, transmembrane domain"/>
    <property type="match status" value="1"/>
</dbReference>
<dbReference type="PROSITE" id="PS50929">
    <property type="entry name" value="ABC_TM1F"/>
    <property type="match status" value="1"/>
</dbReference>
<evidence type="ECO:0000256" key="5">
    <source>
        <dbReference type="ARBA" id="ARBA00022989"/>
    </source>
</evidence>
<organism evidence="10 11">
    <name type="scientific">Roseobacter fucihabitans</name>
    <dbReference type="NCBI Taxonomy" id="1537242"/>
    <lineage>
        <taxon>Bacteria</taxon>
        <taxon>Pseudomonadati</taxon>
        <taxon>Pseudomonadota</taxon>
        <taxon>Alphaproteobacteria</taxon>
        <taxon>Rhodobacterales</taxon>
        <taxon>Roseobacteraceae</taxon>
        <taxon>Roseobacter</taxon>
    </lineage>
</organism>
<reference evidence="11" key="2">
    <citation type="submission" date="2024-01" db="EMBL/GenBank/DDBJ databases">
        <title>Roseobacter fucihabitans sp. nov., isolated from the brown alga Fucus spiralis.</title>
        <authorList>
            <person name="Hahnke S."/>
            <person name="Berger M."/>
            <person name="Schlingloff A."/>
            <person name="Athale I."/>
            <person name="Neumann-Schaal M."/>
            <person name="Adenaya A."/>
            <person name="Poehlein A."/>
            <person name="Daniel R."/>
            <person name="Pertersen J."/>
            <person name="Brinkhoff T."/>
        </authorList>
    </citation>
    <scope>NUCLEOTIDE SEQUENCE [LARGE SCALE GENOMIC DNA]</scope>
    <source>
        <strain evidence="11">B14</strain>
    </source>
</reference>
<dbReference type="EMBL" id="CP143423">
    <property type="protein sequence ID" value="WVX51379.1"/>
    <property type="molecule type" value="Genomic_DNA"/>
</dbReference>
<dbReference type="InterPro" id="IPR027417">
    <property type="entry name" value="P-loop_NTPase"/>
</dbReference>
<dbReference type="Pfam" id="PF00005">
    <property type="entry name" value="ABC_tran"/>
    <property type="match status" value="1"/>
</dbReference>
<keyword evidence="5 7" id="KW-1133">Transmembrane helix</keyword>
<feature type="domain" description="ABC transmembrane type-1" evidence="9">
    <location>
        <begin position="193"/>
        <end position="463"/>
    </location>
</feature>
<dbReference type="RefSeq" id="WP_187432327.1">
    <property type="nucleotide sequence ID" value="NZ_CP143423.1"/>
</dbReference>
<dbReference type="InterPro" id="IPR011527">
    <property type="entry name" value="ABC1_TM_dom"/>
</dbReference>
<evidence type="ECO:0000259" key="9">
    <source>
        <dbReference type="PROSITE" id="PS50929"/>
    </source>
</evidence>
<dbReference type="PANTHER" id="PTHR24221">
    <property type="entry name" value="ATP-BINDING CASSETTE SUB-FAMILY B"/>
    <property type="match status" value="1"/>
</dbReference>
<feature type="transmembrane region" description="Helical" evidence="7">
    <location>
        <begin position="301"/>
        <end position="323"/>
    </location>
</feature>
<dbReference type="PROSITE" id="PS50893">
    <property type="entry name" value="ABC_TRANSPORTER_2"/>
    <property type="match status" value="1"/>
</dbReference>
<feature type="domain" description="ABC transporter" evidence="8">
    <location>
        <begin position="506"/>
        <end position="734"/>
    </location>
</feature>
<keyword evidence="11" id="KW-1185">Reference proteome</keyword>
<accession>A0ABZ2BZH1</accession>
<dbReference type="InterPro" id="IPR003439">
    <property type="entry name" value="ABC_transporter-like_ATP-bd"/>
</dbReference>
<dbReference type="InterPro" id="IPR039421">
    <property type="entry name" value="Type_1_exporter"/>
</dbReference>
<keyword evidence="4 10" id="KW-0067">ATP-binding</keyword>
<evidence type="ECO:0000259" key="8">
    <source>
        <dbReference type="PROSITE" id="PS50893"/>
    </source>
</evidence>
<keyword evidence="2 7" id="KW-0812">Transmembrane</keyword>
<protein>
    <submittedName>
        <fullName evidence="10">Vitamin B12 import ATP-binding protein BtuD</fullName>
    </submittedName>
</protein>
<dbReference type="InterPro" id="IPR003593">
    <property type="entry name" value="AAA+_ATPase"/>
</dbReference>
<dbReference type="PANTHER" id="PTHR24221:SF248">
    <property type="entry name" value="ABC TRANSPORTER TRANSMEMBRANE REGION"/>
    <property type="match status" value="1"/>
</dbReference>
<dbReference type="SUPFAM" id="SSF90123">
    <property type="entry name" value="ABC transporter transmembrane region"/>
    <property type="match status" value="1"/>
</dbReference>
<evidence type="ECO:0000256" key="2">
    <source>
        <dbReference type="ARBA" id="ARBA00022692"/>
    </source>
</evidence>
<keyword evidence="3" id="KW-0547">Nucleotide-binding</keyword>
<dbReference type="Pfam" id="PF00664">
    <property type="entry name" value="ABC_membrane"/>
    <property type="match status" value="1"/>
</dbReference>
<keyword evidence="6 7" id="KW-0472">Membrane</keyword>
<dbReference type="Gene3D" id="3.40.50.300">
    <property type="entry name" value="P-loop containing nucleotide triphosphate hydrolases"/>
    <property type="match status" value="1"/>
</dbReference>
<evidence type="ECO:0000313" key="10">
    <source>
        <dbReference type="EMBL" id="WVX51379.1"/>
    </source>
</evidence>
<dbReference type="SUPFAM" id="SSF52540">
    <property type="entry name" value="P-loop containing nucleoside triphosphate hydrolases"/>
    <property type="match status" value="1"/>
</dbReference>
<sequence>MMPFILKPQYRVTTRDDASQRATLDWEYDRILDGLLSGNISGKPMDSQDARLLLTLLERLGWIPDANRLAGAMPYLIDRLDPYALRGLMRNLGFECRSQKLHSSNIPNDSVAGLMVGPGKQLWAIKTIECNVLAMARPGVGEKPTNVRLFNPTKKYEFVHFMPDPKLDMRDRPNTQEQFTSGAFSRLAPDLRLAMLLTLLSGGLTVLFSIMVIFLFDLAVTGQQSKVIGAVLAAAGALFLFDLSFRMLKARLLGRVSGRFEFLLGGALFAKLLKLPRQMIDQAPLGEQTARLRELEGMRDIFAGPFALIALEIPGTLIMIGAITIFSPMLALVLLGVVVMFFIAGLCIVPALIRRAAQLSAARNHLTRLQTELIEKRDVLAQNGLAWTWTEKAERAISRVVAARFRLASAASGLEAISYLFLPTAATSVIFIGAERAIAGVLSGGELVAVTMLTWRAVAPLQQGLLIIPKIGDLKRLFRQVDMMMRFAEEDNLPEMEKMENKAARVTAANLVLRGPNTHAPILAGVSLEIPKGLIVSVVGVSGSGKSALLGVLSGQIQPQAGSVRLDSVNLSEMSSQELGRHIVLVPQRPLLIYGTFAQNLRFIDPLFSDDQIETILAEVGLSRLLKKLPRGIHTRIDPSLDVTWLSGGVRTAVAVAQALMSMPSVLLLDEASEDVEPEIDIAIIGALKRRQHEMTSLIVTHRPSMVRSSDAVLQIAGGRTSTKFKQEKKDQAV</sequence>